<dbReference type="GO" id="GO:0016787">
    <property type="term" value="F:hydrolase activity"/>
    <property type="evidence" value="ECO:0007669"/>
    <property type="project" value="InterPro"/>
</dbReference>
<evidence type="ECO:0000313" key="5">
    <source>
        <dbReference type="EMBL" id="AGF72165.1"/>
    </source>
</evidence>
<dbReference type="InterPro" id="IPR013783">
    <property type="entry name" value="Ig-like_fold"/>
</dbReference>
<gene>
    <name evidence="5" type="ORF">A605_05795</name>
</gene>
<reference evidence="5 6" key="1">
    <citation type="journal article" date="2012" name="Stand. Genomic Sci.">
        <title>Genome sequence of the halotolerant bacterium Corynebacterium halotolerans type strain YIM 70093(T) (= DSM 44683(T)).</title>
        <authorList>
            <person name="Ruckert C."/>
            <person name="Albersmeier A."/>
            <person name="Al-Dilaimi A."/>
            <person name="Niehaus K."/>
            <person name="Szczepanowski R."/>
            <person name="Kalinowski J."/>
        </authorList>
    </citation>
    <scope>NUCLEOTIDE SEQUENCE [LARGE SCALE GENOMIC DNA]</scope>
    <source>
        <strain evidence="5">YIM 70093</strain>
    </source>
</reference>
<accession>M1NXE3</accession>
<dbReference type="PANTHER" id="PTHR43143:SF5">
    <property type="entry name" value="SECRETED PROTEIN"/>
    <property type="match status" value="1"/>
</dbReference>
<dbReference type="eggNOG" id="COG3227">
    <property type="taxonomic scope" value="Bacteria"/>
</dbReference>
<keyword evidence="6" id="KW-1185">Reference proteome</keyword>
<dbReference type="EMBL" id="CP003697">
    <property type="protein sequence ID" value="AGF72165.1"/>
    <property type="molecule type" value="Genomic_DNA"/>
</dbReference>
<dbReference type="InterPro" id="IPR013320">
    <property type="entry name" value="ConA-like_dom_sf"/>
</dbReference>
<dbReference type="OrthoDB" id="9772095at2"/>
<keyword evidence="2" id="KW-0732">Signal</keyword>
<dbReference type="SUPFAM" id="SSF49899">
    <property type="entry name" value="Concanavalin A-like lectins/glucanases"/>
    <property type="match status" value="1"/>
</dbReference>
<feature type="chain" id="PRO_5004016170" description="LamG-like jellyroll fold domain-containing protein" evidence="2">
    <location>
        <begin position="32"/>
        <end position="1074"/>
    </location>
</feature>
<dbReference type="PATRIC" id="fig|1121362.3.peg.1167"/>
<dbReference type="STRING" id="1121362.A605_05795"/>
<feature type="region of interest" description="Disordered" evidence="1">
    <location>
        <begin position="1022"/>
        <end position="1046"/>
    </location>
</feature>
<dbReference type="Pfam" id="PF16403">
    <property type="entry name" value="Bact_surface_Ig-like"/>
    <property type="match status" value="1"/>
</dbReference>
<evidence type="ECO:0000313" key="6">
    <source>
        <dbReference type="Proteomes" id="UP000011723"/>
    </source>
</evidence>
<name>M1NXE3_9CORY</name>
<feature type="compositionally biased region" description="Low complexity" evidence="1">
    <location>
        <begin position="1030"/>
        <end position="1046"/>
    </location>
</feature>
<dbReference type="Gene3D" id="2.60.40.10">
    <property type="entry name" value="Immunoglobulins"/>
    <property type="match status" value="1"/>
</dbReference>
<dbReference type="GO" id="GO:0005975">
    <property type="term" value="P:carbohydrate metabolic process"/>
    <property type="evidence" value="ECO:0007669"/>
    <property type="project" value="UniProtKB-ARBA"/>
</dbReference>
<dbReference type="SUPFAM" id="SSF56300">
    <property type="entry name" value="Metallo-dependent phosphatases"/>
    <property type="match status" value="1"/>
</dbReference>
<dbReference type="HOGENOM" id="CLU_005013_0_0_11"/>
<dbReference type="Proteomes" id="UP000011723">
    <property type="component" value="Chromosome"/>
</dbReference>
<evidence type="ECO:0000256" key="1">
    <source>
        <dbReference type="SAM" id="MobiDB-lite"/>
    </source>
</evidence>
<dbReference type="KEGG" id="chn:A605_05795"/>
<evidence type="ECO:0000256" key="2">
    <source>
        <dbReference type="SAM" id="SignalP"/>
    </source>
</evidence>
<feature type="signal peptide" evidence="2">
    <location>
        <begin position="1"/>
        <end position="31"/>
    </location>
</feature>
<dbReference type="InterPro" id="IPR029052">
    <property type="entry name" value="Metallo-depent_PP-like"/>
</dbReference>
<evidence type="ECO:0000259" key="4">
    <source>
        <dbReference type="Pfam" id="PF16403"/>
    </source>
</evidence>
<proteinExistence type="predicted"/>
<dbReference type="Pfam" id="PF13385">
    <property type="entry name" value="Laminin_G_3"/>
    <property type="match status" value="1"/>
</dbReference>
<dbReference type="Gene3D" id="3.60.21.10">
    <property type="match status" value="1"/>
</dbReference>
<organism evidence="5 6">
    <name type="scientific">Corynebacterium halotolerans YIM 70093 = DSM 44683</name>
    <dbReference type="NCBI Taxonomy" id="1121362"/>
    <lineage>
        <taxon>Bacteria</taxon>
        <taxon>Bacillati</taxon>
        <taxon>Actinomycetota</taxon>
        <taxon>Actinomycetes</taxon>
        <taxon>Mycobacteriales</taxon>
        <taxon>Corynebacteriaceae</taxon>
        <taxon>Corynebacterium</taxon>
    </lineage>
</organism>
<dbReference type="RefSeq" id="WP_015400584.1">
    <property type="nucleotide sequence ID" value="NC_020302.1"/>
</dbReference>
<dbReference type="Pfam" id="PF00149">
    <property type="entry name" value="Metallophos"/>
    <property type="match status" value="1"/>
</dbReference>
<dbReference type="AlphaFoldDB" id="M1NXE3"/>
<dbReference type="Gene3D" id="2.60.120.200">
    <property type="match status" value="1"/>
</dbReference>
<dbReference type="InterPro" id="IPR051918">
    <property type="entry name" value="STPP_CPPED1"/>
</dbReference>
<dbReference type="PANTHER" id="PTHR43143">
    <property type="entry name" value="METALLOPHOSPHOESTERASE, CALCINEURIN SUPERFAMILY"/>
    <property type="match status" value="1"/>
</dbReference>
<evidence type="ECO:0008006" key="7">
    <source>
        <dbReference type="Google" id="ProtNLM"/>
    </source>
</evidence>
<feature type="domain" description="Calcineurin-like phosphoesterase" evidence="3">
    <location>
        <begin position="549"/>
        <end position="759"/>
    </location>
</feature>
<sequence length="1074" mass="114221">MTSKVTRSATALAVAGALGTAQLANVGMAHAQEAPAADILDVRFDGGNTADTAQNIPAEIAGDPVLEEDGAIDSGVARFDGFDDALMYEIGDDYAQLADGLAVECVFRYDGTFDGSEKSLCANKEAGGFAMVVYGDDLTFTTHVGGGYKQARTQIEEGRWYHAVGVWDGEQTQLYVNGELVDTTAAAGEMQRPGSNSTALTLGADSGSNNSPQFMAEATVKSTKIFSEPINAAEAAALYEQSDRESEQRLEIASTTPAAGARLTEAAEFQVEFVDPALLSPQVRYTLDGEEIAPGDLIGPGLTEGEHVIALEAVDVFGNDFTEEITFTSGDIPVDGGTDTAQGEGTVSLSAIAENPSGGDVVTTFTEGATSTAQEGFQGVLDGLPTTLDFEHSEGAEITDQVKPGDGNSVESVSTGRLPFQRFDVAMPENAENGHQLVWNGAVDPTRTARLFAWNTAQGTWDELGSTNGVADGQVSIAAEVGGEYVDGDVVHAMVVGYDPFADNLDEPVRDGFADPDEYDFAISHHTDTQYISEGAVEQETEEERAVWRQAYEDATQWVAENADERKIAYHAHTGDIIENWHQDDDWEHEDRAREEFEVADQAQEILDEAGVVNGVLPGNHDNVTGQDNGADNLYNEYFGPERYEDLEETAAWQEQNASHHPWKPGDNDNHYDLFSAAGLDFVAVSLGYDVTEEEAAWADGVLKQYSDRNAIVLTHAYNDPSNSPDGRGAGPSHDGVLVLQEVVEKNPNVALVLSGHEHGVSIVTRNDAGTEGNHVVELLADYQFYEVSADELGLTEVGGYNPDDGLQFGASFLRLLQFDLDAGEMIVDTYSPFLDNFGASEYDTRGRYNGTEDDTRLPIQFETRRTSFSTDGLTLVGDTGETIGEAQAASGWPATVEWDGLESGEVYAWYATSRDAVTGEDVTPGSTRQFAVFTARDAGTDTTAPELSVPSEDLVVRAGEQVDLLDGVTATDDVDGDVSSSIEVIGNVDTTTPGRYAITYAVSDANGNQAVANRVVVVEAGEQDDSGSSEDSSGSAAGSSGSSGSSNGLLGIFDAFGGALRGIFDAIAGLFRL</sequence>
<dbReference type="InterPro" id="IPR004843">
    <property type="entry name" value="Calcineurin-like_PHP"/>
</dbReference>
<dbReference type="InterPro" id="IPR032179">
    <property type="entry name" value="Cry22Aa_Ig-like"/>
</dbReference>
<dbReference type="eggNOG" id="COG1409">
    <property type="taxonomic scope" value="Bacteria"/>
</dbReference>
<evidence type="ECO:0000259" key="3">
    <source>
        <dbReference type="Pfam" id="PF00149"/>
    </source>
</evidence>
<protein>
    <recommendedName>
        <fullName evidence="7">LamG-like jellyroll fold domain-containing protein</fullName>
    </recommendedName>
</protein>
<feature type="domain" description="Pesticidal crystal protein Cry22Aa Ig-like" evidence="4">
    <location>
        <begin position="953"/>
        <end position="1019"/>
    </location>
</feature>